<reference evidence="1 2" key="1">
    <citation type="submission" date="2021-01" db="EMBL/GenBank/DDBJ databases">
        <title>Cercospora kikuchii MAFF 305040 whole genome shotgun sequence.</title>
        <authorList>
            <person name="Kashiwa T."/>
            <person name="Suzuki T."/>
        </authorList>
    </citation>
    <scope>NUCLEOTIDE SEQUENCE [LARGE SCALE GENOMIC DNA]</scope>
    <source>
        <strain evidence="1 2">MAFF 305040</strain>
    </source>
</reference>
<gene>
    <name evidence="1" type="ORF">CKM354_001121600</name>
</gene>
<evidence type="ECO:0000313" key="1">
    <source>
        <dbReference type="EMBL" id="GIZ48143.1"/>
    </source>
</evidence>
<evidence type="ECO:0000313" key="2">
    <source>
        <dbReference type="Proteomes" id="UP000825890"/>
    </source>
</evidence>
<dbReference type="RefSeq" id="XP_044662630.1">
    <property type="nucleotide sequence ID" value="XM_044806695.1"/>
</dbReference>
<dbReference type="PANTHER" id="PTHR39598:SF1">
    <property type="entry name" value="AUSTINOID BIOSYNTHESIS CLUSTERS PROTEIN F-RELATED"/>
    <property type="match status" value="1"/>
</dbReference>
<dbReference type="PANTHER" id="PTHR39598">
    <property type="entry name" value="AUSTINOL SYNTHESIS PROTEIN F-RELATED"/>
    <property type="match status" value="1"/>
</dbReference>
<dbReference type="InterPro" id="IPR050977">
    <property type="entry name" value="Fungal_Meroterpenoid_Isomerase"/>
</dbReference>
<comment type="caution">
    <text evidence="1">The sequence shown here is derived from an EMBL/GenBank/DDBJ whole genome shotgun (WGS) entry which is preliminary data.</text>
</comment>
<dbReference type="AlphaFoldDB" id="A0A9P3CSJ8"/>
<dbReference type="Gene3D" id="3.10.450.50">
    <property type="match status" value="1"/>
</dbReference>
<dbReference type="EMBL" id="BOLY01000007">
    <property type="protein sequence ID" value="GIZ48143.1"/>
    <property type="molecule type" value="Genomic_DNA"/>
</dbReference>
<proteinExistence type="predicted"/>
<protein>
    <submittedName>
        <fullName evidence="1">Uncharacterized protein</fullName>
    </submittedName>
</protein>
<keyword evidence="2" id="KW-1185">Reference proteome</keyword>
<dbReference type="Proteomes" id="UP000825890">
    <property type="component" value="Unassembled WGS sequence"/>
</dbReference>
<dbReference type="OrthoDB" id="3758478at2759"/>
<dbReference type="GeneID" id="68296791"/>
<name>A0A9P3CSJ8_9PEZI</name>
<organism evidence="1 2">
    <name type="scientific">Cercospora kikuchii</name>
    <dbReference type="NCBI Taxonomy" id="84275"/>
    <lineage>
        <taxon>Eukaryota</taxon>
        <taxon>Fungi</taxon>
        <taxon>Dikarya</taxon>
        <taxon>Ascomycota</taxon>
        <taxon>Pezizomycotina</taxon>
        <taxon>Dothideomycetes</taxon>
        <taxon>Dothideomycetidae</taxon>
        <taxon>Mycosphaerellales</taxon>
        <taxon>Mycosphaerellaceae</taxon>
        <taxon>Cercospora</taxon>
    </lineage>
</organism>
<sequence>MANTNQAIAQRMRATTEAFLQTWTGNWADGLKLNLALRAPECSHIILPSSVGWEPQTNASFASNVAKIASLITEATMTLEDYVGVPEERRAVARSSVKALTPVGPYKNEYVWFLTFDEAGEKIVKVVEFVASLAAKELLGKLEEGKYLE</sequence>
<accession>A0A9P3CSJ8</accession>